<evidence type="ECO:0000313" key="4">
    <source>
        <dbReference type="Proteomes" id="UP001063166"/>
    </source>
</evidence>
<dbReference type="Gene3D" id="3.50.50.60">
    <property type="entry name" value="FAD/NAD(P)-binding domain"/>
    <property type="match status" value="1"/>
</dbReference>
<protein>
    <submittedName>
        <fullName evidence="3">Flavin-binding monooxygenase-like</fullName>
    </submittedName>
</protein>
<dbReference type="Pfam" id="PF00070">
    <property type="entry name" value="Pyr_redox"/>
    <property type="match status" value="1"/>
</dbReference>
<accession>A0A9P3PLT4</accession>
<dbReference type="PANTHER" id="PTHR43539:SF68">
    <property type="entry name" value="FLAVIN-BINDING MONOOXYGENASE-LIKE PROTEIN (AFU_ORTHOLOGUE AFUA_4G09220)"/>
    <property type="match status" value="1"/>
</dbReference>
<sequence length="129" mass="14938">MFTCLDSLNGHVEKVGVNRPATPCDEPWEELRKRQDDFVDQMPQVLVIGGGQAGLEVAARLKHLDVPTLVIERSARVGDSWRKRYDSLCLHDTVWYDHPPYMPFPSPWPVYPLRENLPISWKLTQRRSN</sequence>
<keyword evidence="3" id="KW-0503">Monooxygenase</keyword>
<gene>
    <name evidence="3" type="ORF">LshimejAT787_0407170</name>
</gene>
<dbReference type="InterPro" id="IPR036188">
    <property type="entry name" value="FAD/NAD-bd_sf"/>
</dbReference>
<evidence type="ECO:0000313" key="3">
    <source>
        <dbReference type="EMBL" id="GLB37666.1"/>
    </source>
</evidence>
<dbReference type="Proteomes" id="UP001063166">
    <property type="component" value="Unassembled WGS sequence"/>
</dbReference>
<evidence type="ECO:0000259" key="2">
    <source>
        <dbReference type="Pfam" id="PF00070"/>
    </source>
</evidence>
<dbReference type="PANTHER" id="PTHR43539">
    <property type="entry name" value="FLAVIN-BINDING MONOOXYGENASE-LIKE PROTEIN (AFU_ORTHOLOGUE AFUA_4G09220)"/>
    <property type="match status" value="1"/>
</dbReference>
<comment type="caution">
    <text evidence="3">The sequence shown here is derived from an EMBL/GenBank/DDBJ whole genome shotgun (WGS) entry which is preliminary data.</text>
</comment>
<keyword evidence="1" id="KW-0560">Oxidoreductase</keyword>
<name>A0A9P3PLT4_LYOSH</name>
<dbReference type="InterPro" id="IPR050982">
    <property type="entry name" value="Auxin_biosynth/cation_transpt"/>
</dbReference>
<dbReference type="AlphaFoldDB" id="A0A9P3PLT4"/>
<organism evidence="3 4">
    <name type="scientific">Lyophyllum shimeji</name>
    <name type="common">Hon-shimeji</name>
    <name type="synonym">Tricholoma shimeji</name>
    <dbReference type="NCBI Taxonomy" id="47721"/>
    <lineage>
        <taxon>Eukaryota</taxon>
        <taxon>Fungi</taxon>
        <taxon>Dikarya</taxon>
        <taxon>Basidiomycota</taxon>
        <taxon>Agaricomycotina</taxon>
        <taxon>Agaricomycetes</taxon>
        <taxon>Agaricomycetidae</taxon>
        <taxon>Agaricales</taxon>
        <taxon>Tricholomatineae</taxon>
        <taxon>Lyophyllaceae</taxon>
        <taxon>Lyophyllum</taxon>
    </lineage>
</organism>
<feature type="domain" description="Pyridine nucleotide-disulphide oxidoreductase N-terminal" evidence="2">
    <location>
        <begin position="45"/>
        <end position="78"/>
    </location>
</feature>
<keyword evidence="4" id="KW-1185">Reference proteome</keyword>
<dbReference type="OrthoDB" id="74360at2759"/>
<dbReference type="GO" id="GO:0050660">
    <property type="term" value="F:flavin adenine dinucleotide binding"/>
    <property type="evidence" value="ECO:0007669"/>
    <property type="project" value="TreeGrafter"/>
</dbReference>
<dbReference type="EMBL" id="BRPK01000004">
    <property type="protein sequence ID" value="GLB37666.1"/>
    <property type="molecule type" value="Genomic_DNA"/>
</dbReference>
<reference evidence="3" key="1">
    <citation type="submission" date="2022-07" db="EMBL/GenBank/DDBJ databases">
        <title>The genome of Lyophyllum shimeji provides insight into the initial evolution of ectomycorrhizal fungal genome.</title>
        <authorList>
            <person name="Kobayashi Y."/>
            <person name="Shibata T."/>
            <person name="Hirakawa H."/>
            <person name="Shigenobu S."/>
            <person name="Nishiyama T."/>
            <person name="Yamada A."/>
            <person name="Hasebe M."/>
            <person name="Kawaguchi M."/>
        </authorList>
    </citation>
    <scope>NUCLEOTIDE SEQUENCE</scope>
    <source>
        <strain evidence="3">AT787</strain>
    </source>
</reference>
<proteinExistence type="predicted"/>
<dbReference type="SUPFAM" id="SSF51905">
    <property type="entry name" value="FAD/NAD(P)-binding domain"/>
    <property type="match status" value="1"/>
</dbReference>
<dbReference type="InterPro" id="IPR039648">
    <property type="entry name" value="DHPH_N"/>
</dbReference>
<dbReference type="GO" id="GO:0004497">
    <property type="term" value="F:monooxygenase activity"/>
    <property type="evidence" value="ECO:0007669"/>
    <property type="project" value="UniProtKB-KW"/>
</dbReference>
<evidence type="ECO:0000256" key="1">
    <source>
        <dbReference type="ARBA" id="ARBA00023002"/>
    </source>
</evidence>